<reference evidence="1 2" key="1">
    <citation type="submission" date="2014-07" db="EMBL/GenBank/DDBJ databases">
        <title>The Complete Genome of Enterotoxigenic Escherichia coli Siphophage Seurat.</title>
        <authorList>
            <person name="Doan D.P."/>
            <person name="Lessor L.E."/>
            <person name="Hernandez A.C."/>
            <person name="Everett G.F.K."/>
        </authorList>
    </citation>
    <scope>NUCLEOTIDE SEQUENCE [LARGE SCALE GENOMIC DNA]</scope>
</reference>
<accession>A0A0A0RQH7</accession>
<gene>
    <name evidence="1" type="ORF">CPT_Seurat41</name>
</gene>
<organism evidence="1 2">
    <name type="scientific">Escherichia phage Seurat</name>
    <dbReference type="NCBI Taxonomy" id="1540098"/>
    <lineage>
        <taxon>Viruses</taxon>
        <taxon>Duplodnaviria</taxon>
        <taxon>Heunggongvirae</taxon>
        <taxon>Uroviricota</taxon>
        <taxon>Caudoviricetes</taxon>
        <taxon>Queuovirinae</taxon>
        <taxon>Seuratvirus</taxon>
        <taxon>Seuratvirus seurat</taxon>
    </lineage>
</organism>
<keyword evidence="2" id="KW-1185">Reference proteome</keyword>
<dbReference type="KEGG" id="vg:24608652"/>
<dbReference type="EMBL" id="KM236243">
    <property type="protein sequence ID" value="AIW03904.1"/>
    <property type="molecule type" value="Genomic_DNA"/>
</dbReference>
<sequence>MITLEEAKQHQEMITELVEKLNSSIAHATMQGVHVELDINHVSTIGARNHPIVMSNVTINPCDIKGVEDE</sequence>
<evidence type="ECO:0000313" key="2">
    <source>
        <dbReference type="Proteomes" id="UP000030205"/>
    </source>
</evidence>
<name>A0A0A0RQH7_9CAUD</name>
<protein>
    <submittedName>
        <fullName evidence="1">Uncharacterized protein</fullName>
    </submittedName>
</protein>
<dbReference type="RefSeq" id="YP_009151985.1">
    <property type="nucleotide sequence ID" value="NC_027378.1"/>
</dbReference>
<dbReference type="OrthoDB" id="23129at10239"/>
<dbReference type="Proteomes" id="UP000030205">
    <property type="component" value="Segment"/>
</dbReference>
<dbReference type="GeneID" id="24608652"/>
<proteinExistence type="predicted"/>
<evidence type="ECO:0000313" key="1">
    <source>
        <dbReference type="EMBL" id="AIW03904.1"/>
    </source>
</evidence>